<sequence>MKSIRVAVAAAAAGVSFLGLAACSTPVEAGAAAIVGDQRISSSDLNANVKSYQAALERANIGPDQLTAPVAQFVLFSMTNQLRYQQLADKHGVTVSETEIDTALKDPGEFQDPQMNLLSKGVSPADARDYVKAEVGIRKVMDKFGGAGNQQAAAKVQQEFNSIKTVFSPRYGTLQQGQGFVDPGRFGKPAQTAQQPQG</sequence>
<dbReference type="Pfam" id="PF13624">
    <property type="entry name" value="SurA_N_3"/>
    <property type="match status" value="1"/>
</dbReference>
<protein>
    <submittedName>
        <fullName evidence="3">SurA N-terminal domain-containing protein</fullName>
    </submittedName>
</protein>
<feature type="chain" id="PRO_5046862132" evidence="2">
    <location>
        <begin position="22"/>
        <end position="198"/>
    </location>
</feature>
<keyword evidence="4" id="KW-1185">Reference proteome</keyword>
<evidence type="ECO:0000256" key="1">
    <source>
        <dbReference type="SAM" id="MobiDB-lite"/>
    </source>
</evidence>
<feature type="signal peptide" evidence="2">
    <location>
        <begin position="1"/>
        <end position="21"/>
    </location>
</feature>
<dbReference type="PROSITE" id="PS51257">
    <property type="entry name" value="PROKAR_LIPOPROTEIN"/>
    <property type="match status" value="1"/>
</dbReference>
<dbReference type="Proteomes" id="UP001212498">
    <property type="component" value="Unassembled WGS sequence"/>
</dbReference>
<accession>A0ABT4T5L4</accession>
<organism evidence="3 4">
    <name type="scientific">Nonomuraea ferruginea</name>
    <dbReference type="NCBI Taxonomy" id="46174"/>
    <lineage>
        <taxon>Bacteria</taxon>
        <taxon>Bacillati</taxon>
        <taxon>Actinomycetota</taxon>
        <taxon>Actinomycetes</taxon>
        <taxon>Streptosporangiales</taxon>
        <taxon>Streptosporangiaceae</taxon>
        <taxon>Nonomuraea</taxon>
    </lineage>
</organism>
<evidence type="ECO:0000313" key="4">
    <source>
        <dbReference type="Proteomes" id="UP001212498"/>
    </source>
</evidence>
<dbReference type="InterPro" id="IPR027304">
    <property type="entry name" value="Trigger_fact/SurA_dom_sf"/>
</dbReference>
<proteinExistence type="predicted"/>
<evidence type="ECO:0000256" key="2">
    <source>
        <dbReference type="SAM" id="SignalP"/>
    </source>
</evidence>
<comment type="caution">
    <text evidence="3">The sequence shown here is derived from an EMBL/GenBank/DDBJ whole genome shotgun (WGS) entry which is preliminary data.</text>
</comment>
<gene>
    <name evidence="3" type="ORF">OUY24_29065</name>
</gene>
<feature type="region of interest" description="Disordered" evidence="1">
    <location>
        <begin position="178"/>
        <end position="198"/>
    </location>
</feature>
<dbReference type="Gene3D" id="1.10.4030.10">
    <property type="entry name" value="Porin chaperone SurA, peptide-binding domain"/>
    <property type="match status" value="1"/>
</dbReference>
<dbReference type="SUPFAM" id="SSF109998">
    <property type="entry name" value="Triger factor/SurA peptide-binding domain-like"/>
    <property type="match status" value="1"/>
</dbReference>
<name>A0ABT4T5L4_9ACTN</name>
<keyword evidence="2" id="KW-0732">Signal</keyword>
<dbReference type="EMBL" id="JAPNUD010000107">
    <property type="protein sequence ID" value="MDA0644699.1"/>
    <property type="molecule type" value="Genomic_DNA"/>
</dbReference>
<dbReference type="RefSeq" id="WP_148029129.1">
    <property type="nucleotide sequence ID" value="NZ_BAABFD010000013.1"/>
</dbReference>
<reference evidence="3 4" key="1">
    <citation type="submission" date="2022-11" db="EMBL/GenBank/DDBJ databases">
        <title>Nonomuraea corallina sp. nov., a new species of the genus Nonomuraea isolated from sea side sediment in Thai sea.</title>
        <authorList>
            <person name="Ngamcharungchit C."/>
            <person name="Matsumoto A."/>
            <person name="Suriyachadkun C."/>
            <person name="Panbangred W."/>
            <person name="Inahashi Y."/>
            <person name="Intra B."/>
        </authorList>
    </citation>
    <scope>NUCLEOTIDE SEQUENCE [LARGE SCALE GENOMIC DNA]</scope>
    <source>
        <strain evidence="3 4">DSM 43553</strain>
    </source>
</reference>
<evidence type="ECO:0000313" key="3">
    <source>
        <dbReference type="EMBL" id="MDA0644699.1"/>
    </source>
</evidence>